<dbReference type="Gene3D" id="2.60.120.330">
    <property type="entry name" value="B-lactam Antibiotic, Isopenicillin N Synthase, Chain"/>
    <property type="match status" value="1"/>
</dbReference>
<evidence type="ECO:0000259" key="14">
    <source>
        <dbReference type="PROSITE" id="PS51471"/>
    </source>
</evidence>
<dbReference type="InterPro" id="IPR005123">
    <property type="entry name" value="Oxoglu/Fe-dep_dioxygenase_dom"/>
</dbReference>
<dbReference type="PANTHER" id="PTHR11774:SF11">
    <property type="entry name" value="GERANYLGERANYL TRANSFERASE TYPE-2 SUBUNIT BETA"/>
    <property type="match status" value="1"/>
</dbReference>
<evidence type="ECO:0000256" key="3">
    <source>
        <dbReference type="ARBA" id="ARBA00011355"/>
    </source>
</evidence>
<evidence type="ECO:0000256" key="8">
    <source>
        <dbReference type="ARBA" id="ARBA00022737"/>
    </source>
</evidence>
<dbReference type="Gene3D" id="1.50.10.20">
    <property type="match status" value="1"/>
</dbReference>
<dbReference type="InterPro" id="IPR008930">
    <property type="entry name" value="Terpenoid_cyclase/PrenylTrfase"/>
</dbReference>
<dbReference type="GO" id="GO:0004663">
    <property type="term" value="F:Rab geranylgeranyltransferase activity"/>
    <property type="evidence" value="ECO:0007669"/>
    <property type="project" value="UniProtKB-EC"/>
</dbReference>
<dbReference type="PRINTS" id="PR00682">
    <property type="entry name" value="IPNSYNTHASE"/>
</dbReference>
<comment type="catalytic activity">
    <reaction evidence="12">
        <text>geranylgeranyl diphosphate + L-cysteinyl-[protein] = S-geranylgeranyl-L-cysteinyl-[protein] + diphosphate</text>
        <dbReference type="Rhea" id="RHEA:21240"/>
        <dbReference type="Rhea" id="RHEA-COMP:10131"/>
        <dbReference type="Rhea" id="RHEA-COMP:11537"/>
        <dbReference type="ChEBI" id="CHEBI:29950"/>
        <dbReference type="ChEBI" id="CHEBI:33019"/>
        <dbReference type="ChEBI" id="CHEBI:57533"/>
        <dbReference type="ChEBI" id="CHEBI:86021"/>
        <dbReference type="EC" id="2.5.1.60"/>
    </reaction>
</comment>
<protein>
    <recommendedName>
        <fullName evidence="4">protein geranylgeranyltransferase type II</fullName>
        <ecNumber evidence="4">2.5.1.60</ecNumber>
    </recommendedName>
    <alternativeName>
        <fullName evidence="10">Geranylgeranyl transferase type II subunit beta</fullName>
    </alternativeName>
    <alternativeName>
        <fullName evidence="11">Type II protein geranyl-geranyltransferase subunit beta</fullName>
    </alternativeName>
</protein>
<evidence type="ECO:0000256" key="13">
    <source>
        <dbReference type="SAM" id="MobiDB-lite"/>
    </source>
</evidence>
<sequence>MSREMSLVREAHAKYICRVSAQSDSLEFALSEHLRLSGVYWGACALDLLGQLHTLDREFVVNFVKSCAQPNGGYAGNVGHDAHLLYTLSAIQVLALFDAMDELDEDAVMQYVQSLQNEDGSFKGDEWGEVDTRFSYCAICCSSLLGRLDQINLPRALAYIKQCENFDGGFGCEPGGESHAGQVFTCVGALAIGDSLELCSGETLSWWLCERQTPGGGLNGRPQKDADVCYSWWVLSSLTLLRRASWVDASALRAFILGCQDVDDGGISDKPGDEPDVFHTFFGIAGLSLLGTDGVPPIDAAHALPVSVMERLKRRRERRAAAATDAHTAGAAPTAAGSTAAVEGAGERTGDGVPTVSLKAFLDDDGCGGGGGGDDDEVGVGDVAKRRVAALWDAACKDVGFVKIVDHGVPAEIVRACWRSATDFFDRPIEEKRAVAMSDDYPYGYQGFGSEHLAASLEEEKNGDSAAQTSAVQTGDPKELFNVCIGASGDADAPTPRWPRQSEEMQAAWTEYYRHLSSLSSRLLRVCALALGLPETWFDAYMTRHRSVIRAINYPADEQPSRGQLRASTHTDYGAFTVLRLGGASADGLQLMRRDGSWIDVCLSSGEDCFVINLGDLMARWTNDRWVSTPHRVVNLTTGEERSSRRQSIAFFCNVNMDAKIACIPTCVDAQGGEKYPPITAGEHLLKKHWQTMAGNPCKSST</sequence>
<dbReference type="InterPro" id="IPR044861">
    <property type="entry name" value="IPNS-like_FE2OG_OXY"/>
</dbReference>
<dbReference type="PROSITE" id="PS51471">
    <property type="entry name" value="FE2OG_OXY"/>
    <property type="match status" value="1"/>
</dbReference>
<dbReference type="InterPro" id="IPR001330">
    <property type="entry name" value="Prenyltrans"/>
</dbReference>
<dbReference type="GO" id="GO:0072657">
    <property type="term" value="P:protein localization to membrane"/>
    <property type="evidence" value="ECO:0007669"/>
    <property type="project" value="UniProtKB-ARBA"/>
</dbReference>
<evidence type="ECO:0000256" key="2">
    <source>
        <dbReference type="ARBA" id="ARBA00010497"/>
    </source>
</evidence>
<dbReference type="AlphaFoldDB" id="A0A7S4F113"/>
<reference evidence="15" key="1">
    <citation type="submission" date="2021-01" db="EMBL/GenBank/DDBJ databases">
        <authorList>
            <person name="Corre E."/>
            <person name="Pelletier E."/>
            <person name="Niang G."/>
            <person name="Scheremetjew M."/>
            <person name="Finn R."/>
            <person name="Kale V."/>
            <person name="Holt S."/>
            <person name="Cochrane G."/>
            <person name="Meng A."/>
            <person name="Brown T."/>
            <person name="Cohen L."/>
        </authorList>
    </citation>
    <scope>NUCLEOTIDE SEQUENCE</scope>
    <source>
        <strain evidence="15">CCMP645</strain>
    </source>
</reference>
<dbReference type="InterPro" id="IPR026873">
    <property type="entry name" value="Ptb1"/>
</dbReference>
<organism evidence="15">
    <name type="scientific">Chrysotila carterae</name>
    <name type="common">Marine alga</name>
    <name type="synonym">Syracosphaera carterae</name>
    <dbReference type="NCBI Taxonomy" id="13221"/>
    <lineage>
        <taxon>Eukaryota</taxon>
        <taxon>Haptista</taxon>
        <taxon>Haptophyta</taxon>
        <taxon>Prymnesiophyceae</taxon>
        <taxon>Isochrysidales</taxon>
        <taxon>Isochrysidaceae</taxon>
        <taxon>Chrysotila</taxon>
    </lineage>
</organism>
<dbReference type="SUPFAM" id="SSF48239">
    <property type="entry name" value="Terpenoid cyclases/Protein prenyltransferases"/>
    <property type="match status" value="1"/>
</dbReference>
<feature type="domain" description="Fe2OG dioxygenase" evidence="14">
    <location>
        <begin position="544"/>
        <end position="655"/>
    </location>
</feature>
<dbReference type="EMBL" id="HBIZ01029974">
    <property type="protein sequence ID" value="CAE0766478.1"/>
    <property type="molecule type" value="Transcribed_RNA"/>
</dbReference>
<evidence type="ECO:0000256" key="11">
    <source>
        <dbReference type="ARBA" id="ARBA00032766"/>
    </source>
</evidence>
<gene>
    <name evidence="15" type="ORF">PCAR00345_LOCUS19090</name>
</gene>
<name>A0A7S4F113_CHRCT</name>
<dbReference type="SUPFAM" id="SSF51197">
    <property type="entry name" value="Clavaminate synthase-like"/>
    <property type="match status" value="1"/>
</dbReference>
<evidence type="ECO:0000256" key="7">
    <source>
        <dbReference type="ARBA" id="ARBA00022723"/>
    </source>
</evidence>
<evidence type="ECO:0000256" key="5">
    <source>
        <dbReference type="ARBA" id="ARBA00022602"/>
    </source>
</evidence>
<evidence type="ECO:0000256" key="4">
    <source>
        <dbReference type="ARBA" id="ARBA00012656"/>
    </source>
</evidence>
<evidence type="ECO:0000313" key="15">
    <source>
        <dbReference type="EMBL" id="CAE0766478.1"/>
    </source>
</evidence>
<proteinExistence type="inferred from homology"/>
<dbReference type="Pfam" id="PF14226">
    <property type="entry name" value="DIOX_N"/>
    <property type="match status" value="1"/>
</dbReference>
<keyword evidence="8" id="KW-0677">Repeat</keyword>
<dbReference type="GO" id="GO:0005968">
    <property type="term" value="C:Rab-protein geranylgeranyltransferase complex"/>
    <property type="evidence" value="ECO:0007669"/>
    <property type="project" value="TreeGrafter"/>
</dbReference>
<keyword evidence="7" id="KW-0479">Metal-binding</keyword>
<comment type="similarity">
    <text evidence="2">Belongs to the protein prenyltransferase subunit beta family.</text>
</comment>
<dbReference type="PANTHER" id="PTHR11774">
    <property type="entry name" value="GERANYLGERANYL TRANSFERASE TYPE BETA SUBUNIT"/>
    <property type="match status" value="1"/>
</dbReference>
<dbReference type="GO" id="GO:0046872">
    <property type="term" value="F:metal ion binding"/>
    <property type="evidence" value="ECO:0007669"/>
    <property type="project" value="UniProtKB-KW"/>
</dbReference>
<evidence type="ECO:0000256" key="1">
    <source>
        <dbReference type="ARBA" id="ARBA00001947"/>
    </source>
</evidence>
<keyword evidence="9" id="KW-0862">Zinc</keyword>
<dbReference type="EC" id="2.5.1.60" evidence="4"/>
<dbReference type="InterPro" id="IPR026992">
    <property type="entry name" value="DIOX_N"/>
</dbReference>
<evidence type="ECO:0000256" key="12">
    <source>
        <dbReference type="ARBA" id="ARBA00047658"/>
    </source>
</evidence>
<evidence type="ECO:0000256" key="10">
    <source>
        <dbReference type="ARBA" id="ARBA00030816"/>
    </source>
</evidence>
<comment type="cofactor">
    <cofactor evidence="1">
        <name>Zn(2+)</name>
        <dbReference type="ChEBI" id="CHEBI:29105"/>
    </cofactor>
</comment>
<feature type="compositionally biased region" description="Low complexity" evidence="13">
    <location>
        <begin position="321"/>
        <end position="341"/>
    </location>
</feature>
<dbReference type="CDD" id="cd02894">
    <property type="entry name" value="GGTase-II"/>
    <property type="match status" value="1"/>
</dbReference>
<evidence type="ECO:0000256" key="9">
    <source>
        <dbReference type="ARBA" id="ARBA00022833"/>
    </source>
</evidence>
<dbReference type="FunFam" id="1.50.10.20:FF:000012">
    <property type="entry name" value="Geranylgeranyl transferase type-2 subunit beta"/>
    <property type="match status" value="1"/>
</dbReference>
<dbReference type="Pfam" id="PF00432">
    <property type="entry name" value="Prenyltrans"/>
    <property type="match status" value="1"/>
</dbReference>
<keyword evidence="6" id="KW-0808">Transferase</keyword>
<dbReference type="Pfam" id="PF03171">
    <property type="entry name" value="2OG-FeII_Oxy"/>
    <property type="match status" value="1"/>
</dbReference>
<dbReference type="InterPro" id="IPR027443">
    <property type="entry name" value="IPNS-like_sf"/>
</dbReference>
<evidence type="ECO:0000256" key="6">
    <source>
        <dbReference type="ARBA" id="ARBA00022679"/>
    </source>
</evidence>
<keyword evidence="5" id="KW-0637">Prenyltransferase</keyword>
<accession>A0A7S4F113</accession>
<feature type="region of interest" description="Disordered" evidence="13">
    <location>
        <begin position="317"/>
        <end position="351"/>
    </location>
</feature>
<dbReference type="InterPro" id="IPR045089">
    <property type="entry name" value="PGGT1B-like"/>
</dbReference>
<comment type="subunit">
    <text evidence="3">Heterodimer of an alpha and a beta subunit.</text>
</comment>